<accession>A0AAF3F6L9</accession>
<feature type="region of interest" description="Disordered" evidence="1">
    <location>
        <begin position="1"/>
        <end position="105"/>
    </location>
</feature>
<proteinExistence type="predicted"/>
<protein>
    <submittedName>
        <fullName evidence="3">Uncharacterized protein</fullName>
    </submittedName>
</protein>
<feature type="compositionally biased region" description="Basic and acidic residues" evidence="1">
    <location>
        <begin position="14"/>
        <end position="78"/>
    </location>
</feature>
<organism evidence="2 3">
    <name type="scientific">Mesorhabditis belari</name>
    <dbReference type="NCBI Taxonomy" id="2138241"/>
    <lineage>
        <taxon>Eukaryota</taxon>
        <taxon>Metazoa</taxon>
        <taxon>Ecdysozoa</taxon>
        <taxon>Nematoda</taxon>
        <taxon>Chromadorea</taxon>
        <taxon>Rhabditida</taxon>
        <taxon>Rhabditina</taxon>
        <taxon>Rhabditomorpha</taxon>
        <taxon>Rhabditoidea</taxon>
        <taxon>Rhabditidae</taxon>
        <taxon>Mesorhabditinae</taxon>
        <taxon>Mesorhabditis</taxon>
    </lineage>
</organism>
<dbReference type="WBParaSite" id="MBELARI_LOCUS2432">
    <property type="protein sequence ID" value="MBELARI_LOCUS2432"/>
    <property type="gene ID" value="MBELARI_LOCUS2432"/>
</dbReference>
<keyword evidence="2" id="KW-1185">Reference proteome</keyword>
<dbReference type="AlphaFoldDB" id="A0AAF3F6L9"/>
<evidence type="ECO:0000313" key="2">
    <source>
        <dbReference type="Proteomes" id="UP000887575"/>
    </source>
</evidence>
<evidence type="ECO:0000256" key="1">
    <source>
        <dbReference type="SAM" id="MobiDB-lite"/>
    </source>
</evidence>
<evidence type="ECO:0000313" key="3">
    <source>
        <dbReference type="WBParaSite" id="MBELARI_LOCUS2432"/>
    </source>
</evidence>
<reference evidence="3" key="1">
    <citation type="submission" date="2024-02" db="UniProtKB">
        <authorList>
            <consortium name="WormBaseParasite"/>
        </authorList>
    </citation>
    <scope>IDENTIFICATION</scope>
</reference>
<dbReference type="Proteomes" id="UP000887575">
    <property type="component" value="Unassembled WGS sequence"/>
</dbReference>
<name>A0AAF3F6L9_9BILA</name>
<sequence>MNQHRDGNLGGMETKAEDKPQREQRREGENVEKKVENAPARHTESERSRESHDRHDTDQTEHAQPEHPRESRGSHDSDSSLMKKVWAGLDKGKKANDDDDEQREQ</sequence>